<protein>
    <submittedName>
        <fullName evidence="2">Class I SAM-dependent methyltransferase</fullName>
    </submittedName>
</protein>
<name>A0ABS9SV27_9ACTN</name>
<reference evidence="2" key="1">
    <citation type="submission" date="2022-03" db="EMBL/GenBank/DDBJ databases">
        <authorList>
            <person name="Santos J.D.N."/>
            <person name="Kallscheuer N."/>
            <person name="Jogler C."/>
            <person name="Lage O.M."/>
        </authorList>
    </citation>
    <scope>NUCLEOTIDE SEQUENCE</scope>
    <source>
        <strain evidence="2">M600PL45_2</strain>
    </source>
</reference>
<sequence>MRFDATGKVTLDHIYNQPDPRAYFRELRKLDYCVPQQAKPYFAKLIEEYRDARQVAVPKVLDIGCSYGINAALLKYDVTMDALYARYCDEHLDAGDGSDPRAEESPEALLARDRRLARAHRPVRPVSVTGLDTSGSALSYALEAGFLDDAVHADLERAEPSPRQREQFAGTDLVISTGCIGYVTERTLTRIVRSMGERRPWMAHFVLRMFPFGPVEKALEELGYSTVCAGDVFRQRRFASEQEQTQVLETMKEAGVDADGLEADGWLHARLYLSRPAGTEGWPWSPERLARETAAAPGPAEGPPTSPRTPSVTRPVDEPK</sequence>
<comment type="caution">
    <text evidence="2">The sequence shown here is derived from an EMBL/GenBank/DDBJ whole genome shotgun (WGS) entry which is preliminary data.</text>
</comment>
<feature type="region of interest" description="Disordered" evidence="1">
    <location>
        <begin position="279"/>
        <end position="320"/>
    </location>
</feature>
<reference evidence="2" key="2">
    <citation type="journal article" date="2023" name="Int. J. Syst. Evol. Microbiol.">
        <title>Streptomyces marispadix sp. nov., isolated from marine beach sediment of the Northern Coast of Portugal.</title>
        <authorList>
            <person name="dos Santos J.D.N."/>
            <person name="Vitorino I.R."/>
            <person name="Kallscheuer N."/>
            <person name="Srivastava A."/>
            <person name="Krautwurst S."/>
            <person name="Marz M."/>
            <person name="Jogler C."/>
            <person name="Lobo Da Cunha A."/>
            <person name="Catita J."/>
            <person name="Goncalves H."/>
            <person name="Gonzalez I."/>
            <person name="Reyes F."/>
            <person name="Lage O.M."/>
        </authorList>
    </citation>
    <scope>NUCLEOTIDE SEQUENCE</scope>
    <source>
        <strain evidence="2">M600PL45_2</strain>
    </source>
</reference>
<dbReference type="InterPro" id="IPR029063">
    <property type="entry name" value="SAM-dependent_MTases_sf"/>
</dbReference>
<keyword evidence="2" id="KW-0489">Methyltransferase</keyword>
<dbReference type="SUPFAM" id="SSF53335">
    <property type="entry name" value="S-adenosyl-L-methionine-dependent methyltransferases"/>
    <property type="match status" value="1"/>
</dbReference>
<evidence type="ECO:0000313" key="3">
    <source>
        <dbReference type="Proteomes" id="UP001166784"/>
    </source>
</evidence>
<dbReference type="GO" id="GO:0008168">
    <property type="term" value="F:methyltransferase activity"/>
    <property type="evidence" value="ECO:0007669"/>
    <property type="project" value="UniProtKB-KW"/>
</dbReference>
<dbReference type="GO" id="GO:0032259">
    <property type="term" value="P:methylation"/>
    <property type="evidence" value="ECO:0007669"/>
    <property type="project" value="UniProtKB-KW"/>
</dbReference>
<proteinExistence type="predicted"/>
<keyword evidence="2" id="KW-0808">Transferase</keyword>
<gene>
    <name evidence="2" type="ORF">MMA15_05570</name>
</gene>
<evidence type="ECO:0000256" key="1">
    <source>
        <dbReference type="SAM" id="MobiDB-lite"/>
    </source>
</evidence>
<dbReference type="EMBL" id="JAKWJU010000002">
    <property type="protein sequence ID" value="MCH6159906.1"/>
    <property type="molecule type" value="Genomic_DNA"/>
</dbReference>
<evidence type="ECO:0000313" key="2">
    <source>
        <dbReference type="EMBL" id="MCH6159906.1"/>
    </source>
</evidence>
<dbReference type="Gene3D" id="3.40.50.150">
    <property type="entry name" value="Vaccinia Virus protein VP39"/>
    <property type="match status" value="1"/>
</dbReference>
<dbReference type="RefSeq" id="WP_241057886.1">
    <property type="nucleotide sequence ID" value="NZ_JAKWJU010000002.1"/>
</dbReference>
<accession>A0ABS9SV27</accession>
<organism evidence="2 3">
    <name type="scientific">Streptomyces marispadix</name>
    <dbReference type="NCBI Taxonomy" id="2922868"/>
    <lineage>
        <taxon>Bacteria</taxon>
        <taxon>Bacillati</taxon>
        <taxon>Actinomycetota</taxon>
        <taxon>Actinomycetes</taxon>
        <taxon>Kitasatosporales</taxon>
        <taxon>Streptomycetaceae</taxon>
        <taxon>Streptomyces</taxon>
    </lineage>
</organism>
<dbReference type="Proteomes" id="UP001166784">
    <property type="component" value="Unassembled WGS sequence"/>
</dbReference>
<keyword evidence="3" id="KW-1185">Reference proteome</keyword>